<feature type="compositionally biased region" description="Basic and acidic residues" evidence="8">
    <location>
        <begin position="291"/>
        <end position="302"/>
    </location>
</feature>
<name>A0A2T3ANR9_9PEZI</name>
<keyword evidence="4" id="KW-0963">Cytoplasm</keyword>
<dbReference type="EMBL" id="KZ678372">
    <property type="protein sequence ID" value="PSS05304.1"/>
    <property type="molecule type" value="Genomic_DNA"/>
</dbReference>
<feature type="compositionally biased region" description="Polar residues" evidence="8">
    <location>
        <begin position="541"/>
        <end position="551"/>
    </location>
</feature>
<dbReference type="GO" id="GO:0007059">
    <property type="term" value="P:chromosome segregation"/>
    <property type="evidence" value="ECO:0007669"/>
    <property type="project" value="UniProtKB-KW"/>
</dbReference>
<feature type="compositionally biased region" description="Low complexity" evidence="8">
    <location>
        <begin position="525"/>
        <end position="540"/>
    </location>
</feature>
<evidence type="ECO:0000313" key="10">
    <source>
        <dbReference type="EMBL" id="PSS05304.1"/>
    </source>
</evidence>
<feature type="compositionally biased region" description="Polar residues" evidence="8">
    <location>
        <begin position="916"/>
        <end position="931"/>
    </location>
</feature>
<feature type="region of interest" description="Disordered" evidence="8">
    <location>
        <begin position="345"/>
        <end position="394"/>
    </location>
</feature>
<feature type="compositionally biased region" description="Polar residues" evidence="8">
    <location>
        <begin position="231"/>
        <end position="247"/>
    </location>
</feature>
<dbReference type="STRING" id="2025994.A0A2T3ANR9"/>
<feature type="compositionally biased region" description="Polar residues" evidence="8">
    <location>
        <begin position="1015"/>
        <end position="1024"/>
    </location>
</feature>
<comment type="similarity">
    <text evidence="3">Belongs to the INCENP family.</text>
</comment>
<proteinExistence type="inferred from homology"/>
<feature type="region of interest" description="Disordered" evidence="8">
    <location>
        <begin position="1184"/>
        <end position="1255"/>
    </location>
</feature>
<feature type="compositionally biased region" description="Basic and acidic residues" evidence="8">
    <location>
        <begin position="846"/>
        <end position="862"/>
    </location>
</feature>
<evidence type="ECO:0000256" key="8">
    <source>
        <dbReference type="SAM" id="MobiDB-lite"/>
    </source>
</evidence>
<evidence type="ECO:0000256" key="6">
    <source>
        <dbReference type="ARBA" id="ARBA00023212"/>
    </source>
</evidence>
<sequence length="1340" mass="146577">MAMRSSARPPVGSTAWCADERSSALSIAQSEVEEFAYSASNEVEWLNEHMADIFSENQIHVAEIFKTPGKLRGKTPRTIRKQAHKDNNRVPLSNIFSAKTPQSKGFLDLFTSANLLRPQDTDFRIAEDSPGRLAQPAQITRKPVASTQASPERTAADSRDSGRQTRDDAVHVVEPVAERATPPVDETSDNIHSQQTTTPVGSPQEYRQAWAGSAATPADASPKSIDGLPETASQPTKQENGGISSYTPREPPPEANFDVPENPVSSPIQLLDDGSRQSSAHVSPVRPQPVESRKETPGHDVSAEPAASADAASDTNAEVPKSPSEGSSPIRPFVRKSSLNFASLPAREPLTSNKSIGSRMSRTSHFDASRSSYYPRHTEGKSLGARHGVPEVHDDDAMDIDNEEQVTAMVIHDKDVTSITESKTYTQRLQDQISMLGKSQMGGTRPTKPVANFNSTQSTVNTIQAQAPQPIQPIAEGFASPSKSHLSARTPGAFSGHGEDDWIIPPTRPQPVTQSPHTLLRTTLATSLSEESHTTTTPSRKNTGPAITQPQPASPGLAYRSPEKVPLSKQIRPLLHHGKSSSVPDLTRSDIFGSRSNPFTRKDKGDVFGDAPARPQSLVDDGSPFKYNTLQHFKNKFSSILKGAKDLSENTAAILTDAKDLSNDSPSVAGSRKQRSAPSEALNGDDKEETLYPDRAKDTLSESHQTRSFAEISLEDTSNTGVLAERERRAQEQKKKKAKEAQDLAYQIRRLEQARLKREKEGEVLNETQSTEQIDHQNAFRTPAPKVTNRSGRTSPQKSRPPSADEDKIANGAGVSGQDEGSADATATTKIVPASIPRPTPGQSLKSREIKRPMKPTRETLARPKQVPTLIHVNTSSQRPGYHSSNTALANNTQDVTSNSQQQQLASKASQSSVQTKSSLQSLKGSNTSATVRPKALELADRRRQEEERKAQRRREMKADMERKREADRKVEEERRDRERQRIAAEEEAKKQAARQAVIEKAKKTRAPPPAVRPQLNSGASDLNTTREKVPVSRPQSRLQQTATHRSQEDLNRPVNAVLAGVSKKLSMKRPLQADGTDDAPQRNANNRTGATQQKEVKRLRLSDEFNAEEEMEIQSYGGTIKGPPVRPSAGLKKGQSKTSFLSTGYTAVAHQGVTRDIFKASAGTLHNKNGHPLDMAQISKGPIPFASSTAGPSHKTPARATGAKIAAMSAKRSSPRFQNGENIELPEIQSDDDDNDDDDDDGGKGLGIASWADTPELRRELMKQESIDPLQVFGPPAPLKLEEVFKNKDRWSKFRSRGSSANWNGGDKLTEDEIRKDLAAREKMRRDGGWTYELSRDIQ</sequence>
<feature type="compositionally biased region" description="Polar residues" evidence="8">
    <location>
        <begin position="1083"/>
        <end position="1094"/>
    </location>
</feature>
<dbReference type="GO" id="GO:0005634">
    <property type="term" value="C:nucleus"/>
    <property type="evidence" value="ECO:0007669"/>
    <property type="project" value="UniProtKB-SubCell"/>
</dbReference>
<protein>
    <recommendedName>
        <fullName evidence="9">Inner centromere protein ARK-binding domain-containing protein</fullName>
    </recommendedName>
</protein>
<evidence type="ECO:0000256" key="2">
    <source>
        <dbReference type="ARBA" id="ARBA00004186"/>
    </source>
</evidence>
<dbReference type="GO" id="GO:0005819">
    <property type="term" value="C:spindle"/>
    <property type="evidence" value="ECO:0007669"/>
    <property type="project" value="UniProtKB-SubCell"/>
</dbReference>
<dbReference type="InterPro" id="IPR005635">
    <property type="entry name" value="Inner_centromere_prot_ARK-bd"/>
</dbReference>
<feature type="region of interest" description="Disordered" evidence="8">
    <location>
        <begin position="525"/>
        <end position="561"/>
    </location>
</feature>
<feature type="compositionally biased region" description="Basic and acidic residues" evidence="8">
    <location>
        <begin position="935"/>
        <end position="950"/>
    </location>
</feature>
<feature type="region of interest" description="Disordered" evidence="8">
    <location>
        <begin position="720"/>
        <end position="741"/>
    </location>
</feature>
<feature type="compositionally biased region" description="Basic and acidic residues" evidence="8">
    <location>
        <begin position="154"/>
        <end position="171"/>
    </location>
</feature>
<feature type="compositionally biased region" description="Polar residues" evidence="8">
    <location>
        <begin position="350"/>
        <end position="363"/>
    </location>
</feature>
<evidence type="ECO:0000256" key="3">
    <source>
        <dbReference type="ARBA" id="ARBA00010042"/>
    </source>
</evidence>
<feature type="region of interest" description="Disordered" evidence="8">
    <location>
        <begin position="128"/>
        <end position="333"/>
    </location>
</feature>
<dbReference type="InParanoid" id="A0A2T3ANR9"/>
<feature type="region of interest" description="Disordered" evidence="8">
    <location>
        <begin position="1115"/>
        <end position="1137"/>
    </location>
</feature>
<evidence type="ECO:0000256" key="1">
    <source>
        <dbReference type="ARBA" id="ARBA00004123"/>
    </source>
</evidence>
<evidence type="ECO:0000313" key="11">
    <source>
        <dbReference type="Proteomes" id="UP000241462"/>
    </source>
</evidence>
<gene>
    <name evidence="10" type="ORF">BD289DRAFT_419970</name>
</gene>
<feature type="compositionally biased region" description="Polar residues" evidence="8">
    <location>
        <begin position="1034"/>
        <end position="1045"/>
    </location>
</feature>
<feature type="region of interest" description="Disordered" evidence="8">
    <location>
        <begin position="574"/>
        <end position="622"/>
    </location>
</feature>
<keyword evidence="11" id="KW-1185">Reference proteome</keyword>
<evidence type="ECO:0000256" key="7">
    <source>
        <dbReference type="ARBA" id="ARBA00023242"/>
    </source>
</evidence>
<feature type="region of interest" description="Disordered" evidence="8">
    <location>
        <begin position="759"/>
        <end position="869"/>
    </location>
</feature>
<feature type="compositionally biased region" description="Low complexity" evidence="8">
    <location>
        <begin position="898"/>
        <end position="915"/>
    </location>
</feature>
<dbReference type="Pfam" id="PF03941">
    <property type="entry name" value="INCENP_ARK-bind"/>
    <property type="match status" value="1"/>
</dbReference>
<feature type="compositionally biased region" description="Polar residues" evidence="8">
    <location>
        <begin position="190"/>
        <end position="201"/>
    </location>
</feature>
<feature type="compositionally biased region" description="Basic and acidic residues" evidence="8">
    <location>
        <begin position="724"/>
        <end position="733"/>
    </location>
</feature>
<evidence type="ECO:0000256" key="4">
    <source>
        <dbReference type="ARBA" id="ARBA00022490"/>
    </source>
</evidence>
<organism evidence="10 11">
    <name type="scientific">Coniella lustricola</name>
    <dbReference type="NCBI Taxonomy" id="2025994"/>
    <lineage>
        <taxon>Eukaryota</taxon>
        <taxon>Fungi</taxon>
        <taxon>Dikarya</taxon>
        <taxon>Ascomycota</taxon>
        <taxon>Pezizomycotina</taxon>
        <taxon>Sordariomycetes</taxon>
        <taxon>Sordariomycetidae</taxon>
        <taxon>Diaporthales</taxon>
        <taxon>Schizoparmaceae</taxon>
        <taxon>Coniella</taxon>
    </lineage>
</organism>
<feature type="domain" description="Inner centromere protein ARK-binding" evidence="9">
    <location>
        <begin position="1228"/>
        <end position="1286"/>
    </location>
</feature>
<comment type="subcellular location">
    <subcellularLocation>
        <location evidence="2">Cytoplasm</location>
        <location evidence="2">Cytoskeleton</location>
        <location evidence="2">Spindle</location>
    </subcellularLocation>
    <subcellularLocation>
        <location evidence="1">Nucleus</location>
    </subcellularLocation>
</comment>
<feature type="compositionally biased region" description="Polar residues" evidence="8">
    <location>
        <begin position="788"/>
        <end position="800"/>
    </location>
</feature>
<dbReference type="Proteomes" id="UP000241462">
    <property type="component" value="Unassembled WGS sequence"/>
</dbReference>
<reference evidence="10 11" key="1">
    <citation type="journal article" date="2018" name="Mycol. Prog.">
        <title>Coniella lustricola, a new species from submerged detritus.</title>
        <authorList>
            <person name="Raudabaugh D.B."/>
            <person name="Iturriaga T."/>
            <person name="Carver A."/>
            <person name="Mondo S."/>
            <person name="Pangilinan J."/>
            <person name="Lipzen A."/>
            <person name="He G."/>
            <person name="Amirebrahimi M."/>
            <person name="Grigoriev I.V."/>
            <person name="Miller A.N."/>
        </authorList>
    </citation>
    <scope>NUCLEOTIDE SEQUENCE [LARGE SCALE GENOMIC DNA]</scope>
    <source>
        <strain evidence="10 11">B22-T-1</strain>
    </source>
</reference>
<dbReference type="PANTHER" id="PTHR13142">
    <property type="entry name" value="INNER CENTROMERE PROTEIN"/>
    <property type="match status" value="1"/>
</dbReference>
<dbReference type="PANTHER" id="PTHR13142:SF1">
    <property type="entry name" value="INNER CENTROMERE PROTEIN"/>
    <property type="match status" value="1"/>
</dbReference>
<feature type="compositionally biased region" description="Basic and acidic residues" evidence="8">
    <location>
        <begin position="957"/>
        <end position="991"/>
    </location>
</feature>
<accession>A0A2T3ANR9</accession>
<feature type="region of interest" description="Disordered" evidence="8">
    <location>
        <begin position="661"/>
        <end position="691"/>
    </location>
</feature>
<keyword evidence="7" id="KW-0539">Nucleus</keyword>
<dbReference type="OrthoDB" id="6123at2759"/>
<feature type="compositionally biased region" description="Low complexity" evidence="8">
    <location>
        <begin position="303"/>
        <end position="317"/>
    </location>
</feature>
<feature type="region of interest" description="Disordered" evidence="8">
    <location>
        <begin position="894"/>
        <end position="1100"/>
    </location>
</feature>
<feature type="compositionally biased region" description="Acidic residues" evidence="8">
    <location>
        <begin position="1230"/>
        <end position="1242"/>
    </location>
</feature>
<feature type="compositionally biased region" description="Polar residues" evidence="8">
    <location>
        <begin position="1212"/>
        <end position="1222"/>
    </location>
</feature>
<evidence type="ECO:0000256" key="5">
    <source>
        <dbReference type="ARBA" id="ARBA00022829"/>
    </source>
</evidence>
<keyword evidence="6" id="KW-0206">Cytoskeleton</keyword>
<keyword evidence="5" id="KW-0159">Chromosome partition</keyword>
<evidence type="ECO:0000259" key="9">
    <source>
        <dbReference type="Pfam" id="PF03941"/>
    </source>
</evidence>